<dbReference type="EMBL" id="JAHBMH010000044">
    <property type="protein sequence ID" value="KAK1936274.1"/>
    <property type="molecule type" value="Genomic_DNA"/>
</dbReference>
<reference evidence="1" key="1">
    <citation type="journal article" date="2014" name="Nucleic Acids Res.">
        <title>The evolutionary dynamics of variant antigen genes in Babesia reveal a history of genomic innovation underlying host-parasite interaction.</title>
        <authorList>
            <person name="Jackson A.P."/>
            <person name="Otto T.D."/>
            <person name="Darby A."/>
            <person name="Ramaprasad A."/>
            <person name="Xia D."/>
            <person name="Echaide I.E."/>
            <person name="Farber M."/>
            <person name="Gahlot S."/>
            <person name="Gamble J."/>
            <person name="Gupta D."/>
            <person name="Gupta Y."/>
            <person name="Jackson L."/>
            <person name="Malandrin L."/>
            <person name="Malas T.B."/>
            <person name="Moussa E."/>
            <person name="Nair M."/>
            <person name="Reid A.J."/>
            <person name="Sanders M."/>
            <person name="Sharma J."/>
            <person name="Tracey A."/>
            <person name="Quail M.A."/>
            <person name="Weir W."/>
            <person name="Wastling J.M."/>
            <person name="Hall N."/>
            <person name="Willadsen P."/>
            <person name="Lingelbach K."/>
            <person name="Shiels B."/>
            <person name="Tait A."/>
            <person name="Berriman M."/>
            <person name="Allred D.R."/>
            <person name="Pain A."/>
        </authorList>
    </citation>
    <scope>NUCLEOTIDE SEQUENCE</scope>
    <source>
        <strain evidence="1">1802A</strain>
    </source>
</reference>
<dbReference type="GO" id="GO:0003676">
    <property type="term" value="F:nucleic acid binding"/>
    <property type="evidence" value="ECO:0007669"/>
    <property type="project" value="InterPro"/>
</dbReference>
<dbReference type="Proteomes" id="UP001195914">
    <property type="component" value="Unassembled WGS sequence"/>
</dbReference>
<dbReference type="AlphaFoldDB" id="A0AAD9GD86"/>
<evidence type="ECO:0008006" key="3">
    <source>
        <dbReference type="Google" id="ProtNLM"/>
    </source>
</evidence>
<reference evidence="1" key="2">
    <citation type="submission" date="2021-05" db="EMBL/GenBank/DDBJ databases">
        <authorList>
            <person name="Pain A."/>
        </authorList>
    </citation>
    <scope>NUCLEOTIDE SEQUENCE</scope>
    <source>
        <strain evidence="1">1802A</strain>
    </source>
</reference>
<evidence type="ECO:0000313" key="2">
    <source>
        <dbReference type="Proteomes" id="UP001195914"/>
    </source>
</evidence>
<accession>A0AAD9GD86</accession>
<protein>
    <recommendedName>
        <fullName evidence="3">3'-5' exonuclease domain-containing protein</fullName>
    </recommendedName>
</protein>
<name>A0AAD9GD86_BABDI</name>
<dbReference type="Gene3D" id="3.30.420.10">
    <property type="entry name" value="Ribonuclease H-like superfamily/Ribonuclease H"/>
    <property type="match status" value="1"/>
</dbReference>
<comment type="caution">
    <text evidence="1">The sequence shown here is derived from an EMBL/GenBank/DDBJ whole genome shotgun (WGS) entry which is preliminary data.</text>
</comment>
<gene>
    <name evidence="1" type="ORF">X943_002486</name>
</gene>
<evidence type="ECO:0000313" key="1">
    <source>
        <dbReference type="EMBL" id="KAK1936274.1"/>
    </source>
</evidence>
<sequence length="668" mass="76004">MCAQHRRWPIYATKRLTEIIPHLCASGEIHSVVANVVFHCFGSSNRLNERMSGYFKQSFLQTLNYIYSDKSFLEPPLANSEVEYARELVFAPLNRQLVKTVSPAIRPQPLSWLHANIEATLSRFATYNTRAKEYVCVNGLYNAIGAKQFLKTMKLLRLEHKLKDQINAKTINHYFGEMLREGSEMAQIEAVDMALLLMQHRQTDLYKPFVEGSWRPADVIDMVIKAEAKIAFDTFFAAATQRIKAQAYEMMQTTDHATGLLKYPWGYIQMHNLVNVQPSRGLGETQTSLNDEHETVIMDNSKTGHVRAHVVDTVADVIYCLKVLKRFAQQQMGRGDALLAVHIEQDSVTIANMQTTFIIDIWVTDAVYQSTLFNLLSWLWANATLVKVGHKIMPTIAKLATNFDRAFVSFANLVDLANKRRKTCKTARDEEVVRFKPAGFSKSLSGLLQEYNMPYSHRYKNWNAANRPICDDRVAHLSNIVEGILSVEQQLREDGWMPTEFCDIEPSDTEFSHLKPSFNVHYTLLFLMGMAAPRKNIAPPSRELDSCPRRTQYPLSIDGDPETILMNQCSTKRSSELALGVGLAAGSHRRSLFLWDDETGLIIKYPLYEEQQSSCESLVPVYPENKKDDDDVLTDTRVLNWSLHVVEQYLKAAVIIAQNRSSTNCRLG</sequence>
<dbReference type="InterPro" id="IPR036397">
    <property type="entry name" value="RNaseH_sf"/>
</dbReference>
<proteinExistence type="predicted"/>
<keyword evidence="2" id="KW-1185">Reference proteome</keyword>
<organism evidence="1 2">
    <name type="scientific">Babesia divergens</name>
    <dbReference type="NCBI Taxonomy" id="32595"/>
    <lineage>
        <taxon>Eukaryota</taxon>
        <taxon>Sar</taxon>
        <taxon>Alveolata</taxon>
        <taxon>Apicomplexa</taxon>
        <taxon>Aconoidasida</taxon>
        <taxon>Piroplasmida</taxon>
        <taxon>Babesiidae</taxon>
        <taxon>Babesia</taxon>
    </lineage>
</organism>